<gene>
    <name evidence="2" type="ORF">H9L13_06655</name>
</gene>
<dbReference type="InterPro" id="IPR019845">
    <property type="entry name" value="Squalene/phytoene_synthase_CS"/>
</dbReference>
<dbReference type="GO" id="GO:0016117">
    <property type="term" value="P:carotenoid biosynthetic process"/>
    <property type="evidence" value="ECO:0007669"/>
    <property type="project" value="UniProtKB-ARBA"/>
</dbReference>
<dbReference type="GO" id="GO:0051996">
    <property type="term" value="F:squalene synthase [NAD(P)H] activity"/>
    <property type="evidence" value="ECO:0007669"/>
    <property type="project" value="InterPro"/>
</dbReference>
<proteinExistence type="predicted"/>
<dbReference type="InterPro" id="IPR033904">
    <property type="entry name" value="Trans_IPPS_HH"/>
</dbReference>
<dbReference type="PROSITE" id="PS01045">
    <property type="entry name" value="SQUALEN_PHYTOEN_SYN_2"/>
    <property type="match status" value="1"/>
</dbReference>
<dbReference type="InterPro" id="IPR002060">
    <property type="entry name" value="Squ/phyt_synthse"/>
</dbReference>
<dbReference type="CDD" id="cd00683">
    <property type="entry name" value="Trans_IPPS_HH"/>
    <property type="match status" value="1"/>
</dbReference>
<dbReference type="PROSITE" id="PS01044">
    <property type="entry name" value="SQUALEN_PHYTOEN_SYN_1"/>
    <property type="match status" value="1"/>
</dbReference>
<dbReference type="SFLD" id="SFLDG01212">
    <property type="entry name" value="Phytoene_synthase_like"/>
    <property type="match status" value="1"/>
</dbReference>
<keyword evidence="3" id="KW-1185">Reference proteome</keyword>
<dbReference type="EMBL" id="CP060718">
    <property type="protein sequence ID" value="QNN66412.1"/>
    <property type="molecule type" value="Genomic_DNA"/>
</dbReference>
<dbReference type="Gene3D" id="1.10.600.10">
    <property type="entry name" value="Farnesyl Diphosphate Synthase"/>
    <property type="match status" value="1"/>
</dbReference>
<accession>A0A7G9SEY7</accession>
<dbReference type="InterPro" id="IPR008949">
    <property type="entry name" value="Isoprenoid_synthase_dom_sf"/>
</dbReference>
<keyword evidence="1" id="KW-0808">Transferase</keyword>
<sequence length="293" mass="32024">MTRAEIVAGAREAIHNGSKSFRAASRLFDPVTRERSWLLYSWCRHCDDVADGQTLGFGGGTRGDVATLRAKTRLAMADEAPDELPFLALEQLLRERPIPARFIEDHLEGFALDESGWRPRDEAALAQYCYHVAGTVGCMMAIVMGVPADDDVTLERAADLGIAFQLSNILRDIRDDHDNGRCYLPADWLADAEVTPERLFDPENGTALQSIVARLVAAVETYEASARRGIDQLPFRSRVAVLTALRIYGAIGRRVAALGPAAWDRRVSVGKLRKLAYVAPSLAEATFGGAAGR</sequence>
<dbReference type="KEGG" id="slut:H9L13_06655"/>
<name>A0A7G9SEY7_9SPHN</name>
<organism evidence="2 3">
    <name type="scientific">Sphingomonas lutea</name>
    <dbReference type="NCBI Taxonomy" id="1045317"/>
    <lineage>
        <taxon>Bacteria</taxon>
        <taxon>Pseudomonadati</taxon>
        <taxon>Pseudomonadota</taxon>
        <taxon>Alphaproteobacteria</taxon>
        <taxon>Sphingomonadales</taxon>
        <taxon>Sphingomonadaceae</taxon>
        <taxon>Sphingomonas</taxon>
    </lineage>
</organism>
<evidence type="ECO:0000256" key="1">
    <source>
        <dbReference type="ARBA" id="ARBA00022679"/>
    </source>
</evidence>
<dbReference type="SFLD" id="SFLDS00005">
    <property type="entry name" value="Isoprenoid_Synthase_Type_I"/>
    <property type="match status" value="1"/>
</dbReference>
<dbReference type="GO" id="GO:0004311">
    <property type="term" value="F:geranylgeranyl diphosphate synthase activity"/>
    <property type="evidence" value="ECO:0007669"/>
    <property type="project" value="InterPro"/>
</dbReference>
<dbReference type="AlphaFoldDB" id="A0A7G9SEY7"/>
<dbReference type="Pfam" id="PF00494">
    <property type="entry name" value="SQS_PSY"/>
    <property type="match status" value="1"/>
</dbReference>
<dbReference type="Proteomes" id="UP000515971">
    <property type="component" value="Chromosome"/>
</dbReference>
<evidence type="ECO:0000313" key="2">
    <source>
        <dbReference type="EMBL" id="QNN66412.1"/>
    </source>
</evidence>
<dbReference type="InterPro" id="IPR044843">
    <property type="entry name" value="Trans_IPPS_bact-type"/>
</dbReference>
<dbReference type="RefSeq" id="WP_187537004.1">
    <property type="nucleotide sequence ID" value="NZ_BAABJT010000001.1"/>
</dbReference>
<dbReference type="SUPFAM" id="SSF48576">
    <property type="entry name" value="Terpenoid synthases"/>
    <property type="match status" value="1"/>
</dbReference>
<reference evidence="2 3" key="1">
    <citation type="submission" date="2020-08" db="EMBL/GenBank/DDBJ databases">
        <title>Genome sequence of Sphingomonas lutea KCTC 23642T.</title>
        <authorList>
            <person name="Hyun D.-W."/>
            <person name="Bae J.-W."/>
        </authorList>
    </citation>
    <scope>NUCLEOTIDE SEQUENCE [LARGE SCALE GENOMIC DNA]</scope>
    <source>
        <strain evidence="2 3">KCTC 23642</strain>
    </source>
</reference>
<dbReference type="SFLD" id="SFLDG01018">
    <property type="entry name" value="Squalene/Phytoene_Synthase_Lik"/>
    <property type="match status" value="1"/>
</dbReference>
<protein>
    <submittedName>
        <fullName evidence="2">Phytoene/squalene synthase family protein</fullName>
    </submittedName>
</protein>
<dbReference type="PANTHER" id="PTHR31480">
    <property type="entry name" value="BIFUNCTIONAL LYCOPENE CYCLASE/PHYTOENE SYNTHASE"/>
    <property type="match status" value="1"/>
</dbReference>
<evidence type="ECO:0000313" key="3">
    <source>
        <dbReference type="Proteomes" id="UP000515971"/>
    </source>
</evidence>